<dbReference type="PANTHER" id="PTHR43792">
    <property type="entry name" value="GNAT FAMILY, PUTATIVE (AFU_ORTHOLOGUE AFUA_3G00765)-RELATED-RELATED"/>
    <property type="match status" value="1"/>
</dbReference>
<dbReference type="AlphaFoldDB" id="A0A448NRW7"/>
<evidence type="ECO:0000259" key="1">
    <source>
        <dbReference type="PROSITE" id="PS51186"/>
    </source>
</evidence>
<dbReference type="PANTHER" id="PTHR43792:SF13">
    <property type="entry name" value="ACETYLTRANSFERASE"/>
    <property type="match status" value="1"/>
</dbReference>
<dbReference type="InterPro" id="IPR016181">
    <property type="entry name" value="Acyl_CoA_acyltransferase"/>
</dbReference>
<dbReference type="OrthoDB" id="9811523at2"/>
<dbReference type="EMBL" id="JPEP01000002">
    <property type="protein sequence ID" value="KEY18711.1"/>
    <property type="molecule type" value="Genomic_DNA"/>
</dbReference>
<reference evidence="3 5" key="2">
    <citation type="submission" date="2018-12" db="EMBL/GenBank/DDBJ databases">
        <authorList>
            <consortium name="Pathogen Informatics"/>
        </authorList>
    </citation>
    <scope>NUCLEOTIDE SEQUENCE [LARGE SCALE GENOMIC DNA]</scope>
    <source>
        <strain evidence="3 5">NCTC13489</strain>
    </source>
</reference>
<dbReference type="EMBL" id="LR134441">
    <property type="protein sequence ID" value="VEH99673.1"/>
    <property type="molecule type" value="Genomic_DNA"/>
</dbReference>
<dbReference type="GO" id="GO:0016747">
    <property type="term" value="F:acyltransferase activity, transferring groups other than amino-acyl groups"/>
    <property type="evidence" value="ECO:0007669"/>
    <property type="project" value="InterPro"/>
</dbReference>
<evidence type="ECO:0000313" key="3">
    <source>
        <dbReference type="EMBL" id="VEH99673.1"/>
    </source>
</evidence>
<feature type="domain" description="N-acetyltransferase" evidence="1">
    <location>
        <begin position="20"/>
        <end position="171"/>
    </location>
</feature>
<protein>
    <recommendedName>
        <fullName evidence="1">N-acetyltransferase domain-containing protein</fullName>
    </recommendedName>
</protein>
<evidence type="ECO:0000313" key="4">
    <source>
        <dbReference type="Proteomes" id="UP000028349"/>
    </source>
</evidence>
<dbReference type="Gene3D" id="3.40.630.30">
    <property type="match status" value="1"/>
</dbReference>
<gene>
    <name evidence="2" type="ORF">HY04_09530</name>
    <name evidence="3" type="ORF">NCTC13489_01650</name>
</gene>
<dbReference type="Proteomes" id="UP000028349">
    <property type="component" value="Unassembled WGS sequence"/>
</dbReference>
<dbReference type="RefSeq" id="WP_034719201.1">
    <property type="nucleotide sequence ID" value="NZ_FOIX01000004.1"/>
</dbReference>
<dbReference type="Proteomes" id="UP000270036">
    <property type="component" value="Chromosome"/>
</dbReference>
<evidence type="ECO:0000313" key="2">
    <source>
        <dbReference type="EMBL" id="KEY18711.1"/>
    </source>
</evidence>
<keyword evidence="4" id="KW-1185">Reference proteome</keyword>
<dbReference type="Pfam" id="PF13302">
    <property type="entry name" value="Acetyltransf_3"/>
    <property type="match status" value="1"/>
</dbReference>
<proteinExistence type="predicted"/>
<organism evidence="3 5">
    <name type="scientific">Kaistella antarctica</name>
    <dbReference type="NCBI Taxonomy" id="266748"/>
    <lineage>
        <taxon>Bacteria</taxon>
        <taxon>Pseudomonadati</taxon>
        <taxon>Bacteroidota</taxon>
        <taxon>Flavobacteriia</taxon>
        <taxon>Flavobacteriales</taxon>
        <taxon>Weeksellaceae</taxon>
        <taxon>Chryseobacterium group</taxon>
        <taxon>Kaistella</taxon>
    </lineage>
</organism>
<dbReference type="InterPro" id="IPR051531">
    <property type="entry name" value="N-acetyltransferase"/>
</dbReference>
<evidence type="ECO:0000313" key="5">
    <source>
        <dbReference type="Proteomes" id="UP000270036"/>
    </source>
</evidence>
<name>A0A448NRW7_9FLAO</name>
<dbReference type="PROSITE" id="PS51186">
    <property type="entry name" value="GNAT"/>
    <property type="match status" value="1"/>
</dbReference>
<dbReference type="InterPro" id="IPR000182">
    <property type="entry name" value="GNAT_dom"/>
</dbReference>
<dbReference type="CDD" id="cd04301">
    <property type="entry name" value="NAT_SF"/>
    <property type="match status" value="1"/>
</dbReference>
<reference evidence="2 4" key="1">
    <citation type="submission" date="2014-07" db="EMBL/GenBank/DDBJ databases">
        <authorList>
            <person name="Pisani N.G."/>
            <person name="Newman J.D."/>
        </authorList>
    </citation>
    <scope>NUCLEOTIDE SEQUENCE [LARGE SCALE GENOMIC DNA]</scope>
    <source>
        <strain evidence="2 4">LMG 24720</strain>
    </source>
</reference>
<accession>A0A448NRW7</accession>
<dbReference type="STRING" id="266748.HY04_09530"/>
<sequence length="174" mass="19744">MPKNIETQNLHLICCDKQTLEFALAGDSELAEHLNVIVSENWTEFGSRALQYSLDKLNSAESEKGWWSYLPIHKLDNKLIGLCGYKGQPNVEGQVEIGYEIKVEYRNKGFATELAKALIENAFNFETVHSIQAHTLGHFNSSTKVLSNCGFKKIDEADGKELGILWKWELKRNN</sequence>
<dbReference type="SUPFAM" id="SSF55729">
    <property type="entry name" value="Acyl-CoA N-acyltransferases (Nat)"/>
    <property type="match status" value="1"/>
</dbReference>
<dbReference type="KEGG" id="cant:NCTC13489_01650"/>